<proteinExistence type="inferred from homology"/>
<dbReference type="GO" id="GO:0016787">
    <property type="term" value="F:hydrolase activity"/>
    <property type="evidence" value="ECO:0007669"/>
    <property type="project" value="UniProtKB-KW"/>
</dbReference>
<dbReference type="EMBL" id="JBHRSL010000010">
    <property type="protein sequence ID" value="MFC3052768.1"/>
    <property type="molecule type" value="Genomic_DNA"/>
</dbReference>
<dbReference type="InterPro" id="IPR050882">
    <property type="entry name" value="Prepilin_peptidase/N-MTase"/>
</dbReference>
<feature type="domain" description="Prepilin type IV endopeptidase peptidase" evidence="4">
    <location>
        <begin position="48"/>
        <end position="154"/>
    </location>
</feature>
<dbReference type="PANTHER" id="PTHR30487">
    <property type="entry name" value="TYPE 4 PREPILIN-LIKE PROTEINS LEADER PEPTIDE-PROCESSING ENZYME"/>
    <property type="match status" value="1"/>
</dbReference>
<evidence type="ECO:0000256" key="2">
    <source>
        <dbReference type="RuleBase" id="RU003793"/>
    </source>
</evidence>
<organism evidence="5 6">
    <name type="scientific">Kordiimonas pumila</name>
    <dbReference type="NCBI Taxonomy" id="2161677"/>
    <lineage>
        <taxon>Bacteria</taxon>
        <taxon>Pseudomonadati</taxon>
        <taxon>Pseudomonadota</taxon>
        <taxon>Alphaproteobacteria</taxon>
        <taxon>Kordiimonadales</taxon>
        <taxon>Kordiimonadaceae</taxon>
        <taxon>Kordiimonas</taxon>
    </lineage>
</organism>
<dbReference type="InterPro" id="IPR000045">
    <property type="entry name" value="Prepilin_IV_endopep_pep"/>
</dbReference>
<keyword evidence="3" id="KW-0812">Transmembrane</keyword>
<feature type="transmembrane region" description="Helical" evidence="3">
    <location>
        <begin position="91"/>
        <end position="113"/>
    </location>
</feature>
<dbReference type="InterPro" id="IPR014032">
    <property type="entry name" value="Peptidase_A24A_bac"/>
</dbReference>
<evidence type="ECO:0000256" key="3">
    <source>
        <dbReference type="SAM" id="Phobius"/>
    </source>
</evidence>
<accession>A0ABV7D6Y2</accession>
<dbReference type="Pfam" id="PF01478">
    <property type="entry name" value="Peptidase_A24"/>
    <property type="match status" value="1"/>
</dbReference>
<dbReference type="Proteomes" id="UP001595444">
    <property type="component" value="Unassembled WGS sequence"/>
</dbReference>
<feature type="transmembrane region" description="Helical" evidence="3">
    <location>
        <begin position="168"/>
        <end position="187"/>
    </location>
</feature>
<evidence type="ECO:0000259" key="4">
    <source>
        <dbReference type="Pfam" id="PF01478"/>
    </source>
</evidence>
<feature type="transmembrane region" description="Helical" evidence="3">
    <location>
        <begin position="68"/>
        <end position="84"/>
    </location>
</feature>
<gene>
    <name evidence="5" type="ORF">ACFOKA_12710</name>
</gene>
<keyword evidence="3" id="KW-0472">Membrane</keyword>
<comment type="caution">
    <text evidence="5">The sequence shown here is derived from an EMBL/GenBank/DDBJ whole genome shotgun (WGS) entry which is preliminary data.</text>
</comment>
<dbReference type="RefSeq" id="WP_194213584.1">
    <property type="nucleotide sequence ID" value="NZ_CP061205.1"/>
</dbReference>
<reference evidence="6" key="1">
    <citation type="journal article" date="2019" name="Int. J. Syst. Evol. Microbiol.">
        <title>The Global Catalogue of Microorganisms (GCM) 10K type strain sequencing project: providing services to taxonomists for standard genome sequencing and annotation.</title>
        <authorList>
            <consortium name="The Broad Institute Genomics Platform"/>
            <consortium name="The Broad Institute Genome Sequencing Center for Infectious Disease"/>
            <person name="Wu L."/>
            <person name="Ma J."/>
        </authorList>
    </citation>
    <scope>NUCLEOTIDE SEQUENCE [LARGE SCALE GENOMIC DNA]</scope>
    <source>
        <strain evidence="6">KCTC 62164</strain>
    </source>
</reference>
<dbReference type="EC" id="3.4.23.-" evidence="5"/>
<feature type="transmembrane region" description="Helical" evidence="3">
    <location>
        <begin position="20"/>
        <end position="39"/>
    </location>
</feature>
<keyword evidence="5" id="KW-0378">Hydrolase</keyword>
<dbReference type="PANTHER" id="PTHR30487:SF0">
    <property type="entry name" value="PREPILIN LEADER PEPTIDASE_N-METHYLTRANSFERASE-RELATED"/>
    <property type="match status" value="1"/>
</dbReference>
<keyword evidence="3" id="KW-1133">Transmembrane helix</keyword>
<dbReference type="PRINTS" id="PR00864">
    <property type="entry name" value="PREPILNPTASE"/>
</dbReference>
<name>A0ABV7D6Y2_9PROT</name>
<comment type="similarity">
    <text evidence="1 2">Belongs to the peptidase A24 family.</text>
</comment>
<evidence type="ECO:0000313" key="5">
    <source>
        <dbReference type="EMBL" id="MFC3052768.1"/>
    </source>
</evidence>
<dbReference type="Gene3D" id="1.20.120.1220">
    <property type="match status" value="1"/>
</dbReference>
<protein>
    <submittedName>
        <fullName evidence="5">Prepilin peptidase</fullName>
        <ecNumber evidence="5">3.4.23.-</ecNumber>
    </submittedName>
</protein>
<evidence type="ECO:0000256" key="1">
    <source>
        <dbReference type="ARBA" id="ARBA00005801"/>
    </source>
</evidence>
<keyword evidence="6" id="KW-1185">Reference proteome</keyword>
<feature type="transmembrane region" description="Helical" evidence="3">
    <location>
        <begin position="133"/>
        <end position="156"/>
    </location>
</feature>
<evidence type="ECO:0000313" key="6">
    <source>
        <dbReference type="Proteomes" id="UP001595444"/>
    </source>
</evidence>
<sequence length="192" mass="21529">MPEDEMSEMPEPQIVQKNLWLSLFALAALFPAILLLMVSARWAESASLYLILWVLAVSDWHTYRLPNVWNAILVISGLILHYLSDPASFSYYYIGAIAGFGSLALLSIAYYYVRGRHGLGMGDAKFMAGSGAWVGWPVLPQVFLLASCAALIFAMIQKLRGQSVTMQSRLPFGPFLCLSTWLVWVFMHQNLF</sequence>